<keyword evidence="1" id="KW-0472">Membrane</keyword>
<gene>
    <name evidence="2" type="ORF">EPA86_07290</name>
</gene>
<comment type="caution">
    <text evidence="2">The sequence shown here is derived from an EMBL/GenBank/DDBJ whole genome shotgun (WGS) entry which is preliminary data.</text>
</comment>
<dbReference type="RefSeq" id="WP_140602776.1">
    <property type="nucleotide sequence ID" value="NZ_SAWY01000016.1"/>
</dbReference>
<proteinExistence type="predicted"/>
<keyword evidence="1" id="KW-0812">Transmembrane</keyword>
<evidence type="ECO:0000313" key="3">
    <source>
        <dbReference type="Proteomes" id="UP000315303"/>
    </source>
</evidence>
<feature type="transmembrane region" description="Helical" evidence="1">
    <location>
        <begin position="95"/>
        <end position="115"/>
    </location>
</feature>
<reference evidence="2 3" key="1">
    <citation type="submission" date="2019-01" db="EMBL/GenBank/DDBJ databases">
        <title>Litorilituus lipolytica sp. nov., isolated from intertidal sand of the Yellow Sea in China.</title>
        <authorList>
            <person name="Liu A."/>
        </authorList>
    </citation>
    <scope>NUCLEOTIDE SEQUENCE [LARGE SCALE GENOMIC DNA]</scope>
    <source>
        <strain evidence="2 3">RZ04</strain>
    </source>
</reference>
<sequence length="126" mass="14785">MQPDFSKYTLEELLDIEQNIDKDLYPERYEIVCKLIQVKASNSVEVDAIALEEKSSKIHRVLYVVGLFWFFAFYSIIKGEFSLKSYTATFADNPLGFFCGVGVYFSLGLYFYFMYKKQCNKLKEKE</sequence>
<dbReference type="EMBL" id="SAWY01000016">
    <property type="protein sequence ID" value="TPH16088.1"/>
    <property type="molecule type" value="Genomic_DNA"/>
</dbReference>
<feature type="transmembrane region" description="Helical" evidence="1">
    <location>
        <begin position="61"/>
        <end position="83"/>
    </location>
</feature>
<evidence type="ECO:0000256" key="1">
    <source>
        <dbReference type="SAM" id="Phobius"/>
    </source>
</evidence>
<dbReference type="AlphaFoldDB" id="A0A502KWR1"/>
<accession>A0A502KWR1</accession>
<keyword evidence="3" id="KW-1185">Reference proteome</keyword>
<evidence type="ECO:0000313" key="2">
    <source>
        <dbReference type="EMBL" id="TPH16088.1"/>
    </source>
</evidence>
<name>A0A502KWR1_9GAMM</name>
<protein>
    <submittedName>
        <fullName evidence="2">Uncharacterized protein</fullName>
    </submittedName>
</protein>
<organism evidence="2 3">
    <name type="scientific">Litorilituus lipolyticus</name>
    <dbReference type="NCBI Taxonomy" id="2491017"/>
    <lineage>
        <taxon>Bacteria</taxon>
        <taxon>Pseudomonadati</taxon>
        <taxon>Pseudomonadota</taxon>
        <taxon>Gammaproteobacteria</taxon>
        <taxon>Alteromonadales</taxon>
        <taxon>Colwelliaceae</taxon>
        <taxon>Litorilituus</taxon>
    </lineage>
</organism>
<keyword evidence="1" id="KW-1133">Transmembrane helix</keyword>
<dbReference type="Proteomes" id="UP000315303">
    <property type="component" value="Unassembled WGS sequence"/>
</dbReference>
<dbReference type="OrthoDB" id="7041927at2"/>